<dbReference type="Gene3D" id="3.40.50.300">
    <property type="entry name" value="P-loop containing nucleotide triphosphate hydrolases"/>
    <property type="match status" value="2"/>
</dbReference>
<feature type="region of interest" description="Disordered" evidence="8">
    <location>
        <begin position="47"/>
        <end position="66"/>
    </location>
</feature>
<evidence type="ECO:0000259" key="9">
    <source>
        <dbReference type="SMART" id="SM00968"/>
    </source>
</evidence>
<reference evidence="10 11" key="1">
    <citation type="submission" date="2020-04" db="EMBL/GenBank/DDBJ databases">
        <title>Perkinsus olseni comparative genomics.</title>
        <authorList>
            <person name="Bogema D.R."/>
        </authorList>
    </citation>
    <scope>NUCLEOTIDE SEQUENCE [LARGE SCALE GENOMIC DNA]</scope>
    <source>
        <strain evidence="10">ATCC PRA-179</strain>
    </source>
</reference>
<dbReference type="Gene3D" id="3.30.70.1620">
    <property type="match status" value="1"/>
</dbReference>
<dbReference type="PANTHER" id="PTHR18937">
    <property type="entry name" value="STRUCTURAL MAINTENANCE OF CHROMOSOMES SMC FAMILY MEMBER"/>
    <property type="match status" value="1"/>
</dbReference>
<dbReference type="Gene3D" id="1.20.1060.20">
    <property type="match status" value="1"/>
</dbReference>
<feature type="coiled-coil region" evidence="7">
    <location>
        <begin position="990"/>
        <end position="1065"/>
    </location>
</feature>
<evidence type="ECO:0000256" key="5">
    <source>
        <dbReference type="ARBA" id="ARBA00023242"/>
    </source>
</evidence>
<dbReference type="EMBL" id="JABAHT010000698">
    <property type="protein sequence ID" value="KAF4652662.1"/>
    <property type="molecule type" value="Genomic_DNA"/>
</dbReference>
<dbReference type="OrthoDB" id="5575062at2759"/>
<evidence type="ECO:0000256" key="2">
    <source>
        <dbReference type="ARBA" id="ARBA00022618"/>
    </source>
</evidence>
<feature type="compositionally biased region" description="Basic and acidic residues" evidence="8">
    <location>
        <begin position="634"/>
        <end position="650"/>
    </location>
</feature>
<dbReference type="InterPro" id="IPR003395">
    <property type="entry name" value="RecF/RecN/SMC_N"/>
</dbReference>
<gene>
    <name evidence="10" type="primary">SMC1B_2</name>
    <name evidence="10" type="ORF">FOZ61_009483</name>
</gene>
<evidence type="ECO:0000256" key="3">
    <source>
        <dbReference type="ARBA" id="ARBA00022776"/>
    </source>
</evidence>
<feature type="domain" description="SMC hinge" evidence="9">
    <location>
        <begin position="1084"/>
        <end position="1221"/>
    </location>
</feature>
<evidence type="ECO:0000256" key="7">
    <source>
        <dbReference type="SAM" id="Coils"/>
    </source>
</evidence>
<organism evidence="10 11">
    <name type="scientific">Perkinsus olseni</name>
    <name type="common">Perkinsus atlanticus</name>
    <dbReference type="NCBI Taxonomy" id="32597"/>
    <lineage>
        <taxon>Eukaryota</taxon>
        <taxon>Sar</taxon>
        <taxon>Alveolata</taxon>
        <taxon>Perkinsozoa</taxon>
        <taxon>Perkinsea</taxon>
        <taxon>Perkinsida</taxon>
        <taxon>Perkinsidae</taxon>
        <taxon>Perkinsus</taxon>
    </lineage>
</organism>
<dbReference type="GO" id="GO:0008278">
    <property type="term" value="C:cohesin complex"/>
    <property type="evidence" value="ECO:0007669"/>
    <property type="project" value="TreeGrafter"/>
</dbReference>
<feature type="region of interest" description="Disordered" evidence="8">
    <location>
        <begin position="173"/>
        <end position="240"/>
    </location>
</feature>
<feature type="region of interest" description="Disordered" evidence="8">
    <location>
        <begin position="1735"/>
        <end position="1772"/>
    </location>
</feature>
<evidence type="ECO:0000313" key="11">
    <source>
        <dbReference type="Proteomes" id="UP000570595"/>
    </source>
</evidence>
<feature type="compositionally biased region" description="Acidic residues" evidence="8">
    <location>
        <begin position="1302"/>
        <end position="1314"/>
    </location>
</feature>
<dbReference type="GO" id="GO:0051301">
    <property type="term" value="P:cell division"/>
    <property type="evidence" value="ECO:0007669"/>
    <property type="project" value="UniProtKB-KW"/>
</dbReference>
<dbReference type="SMART" id="SM00968">
    <property type="entry name" value="SMC_hinge"/>
    <property type="match status" value="1"/>
</dbReference>
<sequence>MPIVLGNLPCCDAEGYQTDTYSRRDMGQAFPDRNEYDHGSVSSVSIMSSPPVNDMRGMESAPRRGASEPYRQFEAGSYANGLMGDRVPYTSGQGIAYHHRRGPAYMEQVAGTLDERYPDMRGLYHTALSHDHYRSADALTDRVAEYHLQPRGFTGRAVAGGYEVLRQEPVASSYQRTGLENSSRRSNELPATVRRKVEEDPYASSLKYQGEPDGETDPALRNGFDDRGEDDDNDVDDGRGDASHVSCFPLGWSIATRLIPSGAVKREYDMSSSRPGSSVDRVRHEAIRFFQVLMSPESPHFQFTGDGWTLNGFMYRLTRDDDVGVVVRQVDDDSKDSDGEGAARILLSVITRDSKMERGPSPKMLSAIDAWDYALRQLVNGARAPTVRSERNGAFRIYLDQYYFPGIPASALPPWTKLSRPPSSDQPEYLTTRQLTVPDHIPAPAVTNPPGAGTFVRLGVSDAPGASSYDEYKVPEYPKVDRLDGVKRCYVTEIRVNNFKSYHGEHVIPLTIPAIPLITQSSSTGDDRSANEERVPLALTGVIGPNGSGKSNLLDAVCFCLCVGAKRLRNDRLRSLVNSNRTMESQGDCTASASLTVRIERELPPGEGDASMEHTIVSHTTFTRSVTIKSADNNPDRGADDETHRNDDRGAAGAAVGSVYRVNDRACTQAQYKEELSKHHLDADASFFLVLQGQIDKLLSKDDAMSITKAIESASGSWRYRKDYDIVAKKKEHAQDNVTRLTAKRKQINQELNALAAQVQEADRYRDKRAELERKQLDKVTYSLYEIEKEADALLESSEGLLESYEDAKAAVQEAKRKENAAGEETKLLAEEHKRLQNSLEKVRKKQGEAEITAAELRGRKKQLTVNEAKAAAGLTVTREKLQSLEERLQNIDDESAEIEACLEALAVRRDTIDDEIGGGVLTEEIVEECGRISETAQEVAASIESSIRVSREQRILLDQYIDETKATITRLEETQGIRQRESHAAEADMNALREKINARELAVAEERRERGERREAKSMLKERLEKTKQERREIVDELSIMRANHRESDRAAKLRTNVDQLIKEGPVARPDANSLNSAGGGDGLILGLVSDLVHPSHKKYYQAIRAAIGRQHLEAVVVGSRRDALACIQWLKEKQVPPMTFIPLKDMELPPRMLSKEDIPPNSGLRRAEDCVKAANHVPSHLQGSHASHRSIIELIQKLHRWLLGKTVVADSLAQARSVLYHSGRRNAPAMPSGMKVVTLDGDKIAKNGNMSNGQGALPGDSGDVWDAQHVDSIKAELAQKDGEIARIGEELRGLTGTDGVSDEAVGDDDDPMDASLEMSRVEMGSLEEIKRVADEEVNRLGASIEASRGTLAELEVQRDEAVNHLRELEEELSDKTKSFYDDINRRVFGEDDGSGGGDRTRDVMSLIRERKEVLDTIEGEVCKLRQQRDTLRGKREALEADLDRARATLTSQESNLEELRRALEEIIDEEKAMEAELAAAREAGEGAAEELEAKVAEAAARREQAATRFHEAGQQSKGIVDRCNELKAAVTKEEHRLQQLRYRHMQLVRSILSQPRNQQQQSVSVTQEEEEEAADRLPFENAAEVLPSLKRILFGRSDSDEDDSTQDTLDEYDALELRVDEGVVGRILSESASRRGARAGAREVVAVLEDEIERLQEIVTHMKPNLRAYERNEEMTRALGEATRSLEAAKLEASEIGQHFEALKNARKGRFNECYEFVRERVMTYYRQLTSRAASHDRTGAGGETPEDPLLTPDAAHRGRPTAFTGQRRGGVLNQDVGGSVYLDAENVDEPYLGVVQFSAHPESDRFVDSQLLSGGEKTIAAAALLFAIFAWQRPALILLDEVDAALDRRNLSTLSDFVREHTSDCTSPDDLLQVVLVSLKESLYGQAQALVGVYKDPMKDVSRLLSLDLRP</sequence>
<keyword evidence="4 7" id="KW-0175">Coiled coil</keyword>
<proteinExistence type="predicted"/>
<dbReference type="SUPFAM" id="SSF52540">
    <property type="entry name" value="P-loop containing nucleoside triphosphate hydrolases"/>
    <property type="match status" value="2"/>
</dbReference>
<dbReference type="InterPro" id="IPR036277">
    <property type="entry name" value="SMC_hinge_sf"/>
</dbReference>
<accession>A0A7J6L0F3</accession>
<comment type="subcellular location">
    <subcellularLocation>
        <location evidence="1">Nucleus</location>
    </subcellularLocation>
</comment>
<keyword evidence="5" id="KW-0539">Nucleus</keyword>
<feature type="region of interest" description="Disordered" evidence="8">
    <location>
        <begin position="1555"/>
        <end position="1580"/>
    </location>
</feature>
<dbReference type="GO" id="GO:0005634">
    <property type="term" value="C:nucleus"/>
    <property type="evidence" value="ECO:0007669"/>
    <property type="project" value="UniProtKB-SubCell"/>
</dbReference>
<dbReference type="SUPFAM" id="SSF75553">
    <property type="entry name" value="Smc hinge domain"/>
    <property type="match status" value="1"/>
</dbReference>
<dbReference type="GO" id="GO:0007062">
    <property type="term" value="P:sister chromatid cohesion"/>
    <property type="evidence" value="ECO:0007669"/>
    <property type="project" value="TreeGrafter"/>
</dbReference>
<dbReference type="InterPro" id="IPR010935">
    <property type="entry name" value="SMC_hinge"/>
</dbReference>
<evidence type="ECO:0000256" key="8">
    <source>
        <dbReference type="SAM" id="MobiDB-lite"/>
    </source>
</evidence>
<feature type="coiled-coil region" evidence="7">
    <location>
        <begin position="1353"/>
        <end position="1380"/>
    </location>
</feature>
<feature type="coiled-coil region" evidence="7">
    <location>
        <begin position="1430"/>
        <end position="1545"/>
    </location>
</feature>
<feature type="region of interest" description="Disordered" evidence="8">
    <location>
        <begin position="1292"/>
        <end position="1315"/>
    </location>
</feature>
<feature type="region of interest" description="Disordered" evidence="8">
    <location>
        <begin position="626"/>
        <end position="655"/>
    </location>
</feature>
<dbReference type="Pfam" id="PF06470">
    <property type="entry name" value="SMC_hinge"/>
    <property type="match status" value="1"/>
</dbReference>
<dbReference type="Pfam" id="PF02463">
    <property type="entry name" value="SMC_N"/>
    <property type="match status" value="1"/>
</dbReference>
<feature type="coiled-coil region" evidence="7">
    <location>
        <begin position="731"/>
        <end position="846"/>
    </location>
</feature>
<protein>
    <submittedName>
        <fullName evidence="10">Structural maintenance of chromosomes protein 1B</fullName>
    </submittedName>
</protein>
<evidence type="ECO:0000313" key="10">
    <source>
        <dbReference type="EMBL" id="KAF4652662.1"/>
    </source>
</evidence>
<feature type="coiled-coil region" evidence="7">
    <location>
        <begin position="1640"/>
        <end position="1694"/>
    </location>
</feature>
<comment type="caution">
    <text evidence="10">The sequence shown here is derived from an EMBL/GenBank/DDBJ whole genome shotgun (WGS) entry which is preliminary data.</text>
</comment>
<dbReference type="GO" id="GO:0005524">
    <property type="term" value="F:ATP binding"/>
    <property type="evidence" value="ECO:0007669"/>
    <property type="project" value="InterPro"/>
</dbReference>
<keyword evidence="6" id="KW-0131">Cell cycle</keyword>
<dbReference type="PANTHER" id="PTHR18937:SF12">
    <property type="entry name" value="STRUCTURAL MAINTENANCE OF CHROMOSOMES PROTEIN"/>
    <property type="match status" value="1"/>
</dbReference>
<keyword evidence="2" id="KW-0132">Cell division</keyword>
<feature type="coiled-coil region" evidence="7">
    <location>
        <begin position="875"/>
        <end position="902"/>
    </location>
</feature>
<evidence type="ECO:0000256" key="6">
    <source>
        <dbReference type="ARBA" id="ARBA00023306"/>
    </source>
</evidence>
<evidence type="ECO:0000256" key="4">
    <source>
        <dbReference type="ARBA" id="ARBA00023054"/>
    </source>
</evidence>
<dbReference type="GO" id="GO:0003677">
    <property type="term" value="F:DNA binding"/>
    <property type="evidence" value="ECO:0007669"/>
    <property type="project" value="TreeGrafter"/>
</dbReference>
<dbReference type="InterPro" id="IPR027417">
    <property type="entry name" value="P-loop_NTPase"/>
</dbReference>
<name>A0A7J6L0F3_PEROL</name>
<evidence type="ECO:0000256" key="1">
    <source>
        <dbReference type="ARBA" id="ARBA00004123"/>
    </source>
</evidence>
<dbReference type="Proteomes" id="UP000570595">
    <property type="component" value="Unassembled WGS sequence"/>
</dbReference>
<keyword evidence="3" id="KW-0498">Mitosis</keyword>